<keyword evidence="2" id="KW-1185">Reference proteome</keyword>
<accession>A0A0D0BQT2</accession>
<reference evidence="1 2" key="1">
    <citation type="submission" date="2014-04" db="EMBL/GenBank/DDBJ databases">
        <authorList>
            <consortium name="DOE Joint Genome Institute"/>
            <person name="Kuo A."/>
            <person name="Kohler A."/>
            <person name="Jargeat P."/>
            <person name="Nagy L.G."/>
            <person name="Floudas D."/>
            <person name="Copeland A."/>
            <person name="Barry K.W."/>
            <person name="Cichocki N."/>
            <person name="Veneault-Fourrey C."/>
            <person name="LaButti K."/>
            <person name="Lindquist E.A."/>
            <person name="Lipzen A."/>
            <person name="Lundell T."/>
            <person name="Morin E."/>
            <person name="Murat C."/>
            <person name="Sun H."/>
            <person name="Tunlid A."/>
            <person name="Henrissat B."/>
            <person name="Grigoriev I.V."/>
            <person name="Hibbett D.S."/>
            <person name="Martin F."/>
            <person name="Nordberg H.P."/>
            <person name="Cantor M.N."/>
            <person name="Hua S.X."/>
        </authorList>
    </citation>
    <scope>NUCLEOTIDE SEQUENCE [LARGE SCALE GENOMIC DNA]</scope>
    <source>
        <strain evidence="1 2">Ve08.2h10</strain>
    </source>
</reference>
<dbReference type="HOGENOM" id="CLU_058572_0_0_1"/>
<gene>
    <name evidence="1" type="ORF">PAXRUDRAFT_177247</name>
</gene>
<evidence type="ECO:0000313" key="1">
    <source>
        <dbReference type="EMBL" id="KIK73892.1"/>
    </source>
</evidence>
<proteinExistence type="predicted"/>
<organism evidence="1 2">
    <name type="scientific">Paxillus rubicundulus Ve08.2h10</name>
    <dbReference type="NCBI Taxonomy" id="930991"/>
    <lineage>
        <taxon>Eukaryota</taxon>
        <taxon>Fungi</taxon>
        <taxon>Dikarya</taxon>
        <taxon>Basidiomycota</taxon>
        <taxon>Agaricomycotina</taxon>
        <taxon>Agaricomycetes</taxon>
        <taxon>Agaricomycetidae</taxon>
        <taxon>Boletales</taxon>
        <taxon>Paxilineae</taxon>
        <taxon>Paxillaceae</taxon>
        <taxon>Paxillus</taxon>
    </lineage>
</organism>
<dbReference type="AlphaFoldDB" id="A0A0D0BQT2"/>
<reference evidence="2" key="2">
    <citation type="submission" date="2015-01" db="EMBL/GenBank/DDBJ databases">
        <title>Evolutionary Origins and Diversification of the Mycorrhizal Mutualists.</title>
        <authorList>
            <consortium name="DOE Joint Genome Institute"/>
            <consortium name="Mycorrhizal Genomics Consortium"/>
            <person name="Kohler A."/>
            <person name="Kuo A."/>
            <person name="Nagy L.G."/>
            <person name="Floudas D."/>
            <person name="Copeland A."/>
            <person name="Barry K.W."/>
            <person name="Cichocki N."/>
            <person name="Veneault-Fourrey C."/>
            <person name="LaButti K."/>
            <person name="Lindquist E.A."/>
            <person name="Lipzen A."/>
            <person name="Lundell T."/>
            <person name="Morin E."/>
            <person name="Murat C."/>
            <person name="Riley R."/>
            <person name="Ohm R."/>
            <person name="Sun H."/>
            <person name="Tunlid A."/>
            <person name="Henrissat B."/>
            <person name="Grigoriev I.V."/>
            <person name="Hibbett D.S."/>
            <person name="Martin F."/>
        </authorList>
    </citation>
    <scope>NUCLEOTIDE SEQUENCE [LARGE SCALE GENOMIC DNA]</scope>
    <source>
        <strain evidence="2">Ve08.2h10</strain>
    </source>
</reference>
<name>A0A0D0BQT2_9AGAM</name>
<dbReference type="OrthoDB" id="2687561at2759"/>
<dbReference type="InParanoid" id="A0A0D0BQT2"/>
<evidence type="ECO:0000313" key="2">
    <source>
        <dbReference type="Proteomes" id="UP000054538"/>
    </source>
</evidence>
<dbReference type="Proteomes" id="UP000054538">
    <property type="component" value="Unassembled WGS sequence"/>
</dbReference>
<protein>
    <submittedName>
        <fullName evidence="1">Uncharacterized protein</fullName>
    </submittedName>
</protein>
<sequence length="238" mass="26461">MCRRKVFDVCFDNIAADTDYLECDTTNSQGCARCRVTQPLICCNIHHPSEVSAYDSNIQKKKYTKEKHNFMLQDALDNWRDAKTIIVYGWARLNDLGPALIMPNSILDCIIDCAHHHKINTIQDLRKETGWTDAELFGEEVIGIIQRCTAPLPLPLISTPLRPSTFSTINTSTLSLLNTSSLNSISSPSSVAPKHHAIKCGACRKEGHNSCNRICLKHPSCNGGSEKENVSQTSHSHI</sequence>
<dbReference type="EMBL" id="KN829337">
    <property type="protein sequence ID" value="KIK73892.1"/>
    <property type="molecule type" value="Genomic_DNA"/>
</dbReference>